<evidence type="ECO:0000256" key="1">
    <source>
        <dbReference type="SAM" id="Phobius"/>
    </source>
</evidence>
<dbReference type="Pfam" id="PF04955">
    <property type="entry name" value="HupE_UreJ"/>
    <property type="match status" value="1"/>
</dbReference>
<feature type="transmembrane region" description="Helical" evidence="1">
    <location>
        <begin position="199"/>
        <end position="221"/>
    </location>
</feature>
<keyword evidence="1" id="KW-0812">Transmembrane</keyword>
<dbReference type="InterPro" id="IPR007038">
    <property type="entry name" value="HupE_UreJ"/>
</dbReference>
<comment type="caution">
    <text evidence="2">The sequence shown here is derived from an EMBL/GenBank/DDBJ whole genome shotgun (WGS) entry which is preliminary data.</text>
</comment>
<dbReference type="Proteomes" id="UP000625316">
    <property type="component" value="Unassembled WGS sequence"/>
</dbReference>
<dbReference type="EMBL" id="JADEXQ010000123">
    <property type="protein sequence ID" value="MBE9032753.1"/>
    <property type="molecule type" value="Genomic_DNA"/>
</dbReference>
<feature type="transmembrane region" description="Helical" evidence="1">
    <location>
        <begin position="88"/>
        <end position="105"/>
    </location>
</feature>
<dbReference type="AlphaFoldDB" id="A0A928VS45"/>
<sequence length="222" mass="23224">MLHSLSNKLFAKLSLRIEHVIVAIALVLGLCLVAQPVLAHHPMGGRLPSNALEGFLSGVGHPMIGLDHFAFVVAIGLLAAVLRWGLSLPIGFVMASLLGTGIHLMSLDLPAPEFFISLSVLLFGALLALRRHPHTVIILGLAMLAGTFHGYAYGEAIVGADMAPLLSYLLGFTSIQLLVSVVAYGVAKRLGANSSVPPLSLRFCGFALTGIGSMLLTSTVLG</sequence>
<organism evidence="2 3">
    <name type="scientific">Romeriopsis navalis LEGE 11480</name>
    <dbReference type="NCBI Taxonomy" id="2777977"/>
    <lineage>
        <taxon>Bacteria</taxon>
        <taxon>Bacillati</taxon>
        <taxon>Cyanobacteriota</taxon>
        <taxon>Cyanophyceae</taxon>
        <taxon>Leptolyngbyales</taxon>
        <taxon>Leptolyngbyaceae</taxon>
        <taxon>Romeriopsis</taxon>
        <taxon>Romeriopsis navalis</taxon>
    </lineage>
</organism>
<protein>
    <submittedName>
        <fullName evidence="2">HupE/UreJ family protein</fullName>
    </submittedName>
</protein>
<evidence type="ECO:0000313" key="2">
    <source>
        <dbReference type="EMBL" id="MBE9032753.1"/>
    </source>
</evidence>
<dbReference type="PIRSF" id="PIRSF016919">
    <property type="entry name" value="HupE_UreJ"/>
    <property type="match status" value="1"/>
</dbReference>
<gene>
    <name evidence="2" type="ORF">IQ266_23740</name>
</gene>
<keyword evidence="1" id="KW-0472">Membrane</keyword>
<proteinExistence type="predicted"/>
<name>A0A928VS45_9CYAN</name>
<feature type="transmembrane region" description="Helical" evidence="1">
    <location>
        <begin position="165"/>
        <end position="187"/>
    </location>
</feature>
<evidence type="ECO:0000313" key="3">
    <source>
        <dbReference type="Proteomes" id="UP000625316"/>
    </source>
</evidence>
<accession>A0A928VS45</accession>
<feature type="transmembrane region" description="Helical" evidence="1">
    <location>
        <begin position="63"/>
        <end position="81"/>
    </location>
</feature>
<feature type="transmembrane region" description="Helical" evidence="1">
    <location>
        <begin position="136"/>
        <end position="153"/>
    </location>
</feature>
<keyword evidence="1" id="KW-1133">Transmembrane helix</keyword>
<reference evidence="2" key="1">
    <citation type="submission" date="2020-10" db="EMBL/GenBank/DDBJ databases">
        <authorList>
            <person name="Castelo-Branco R."/>
            <person name="Eusebio N."/>
            <person name="Adriana R."/>
            <person name="Vieira A."/>
            <person name="Brugerolle De Fraissinette N."/>
            <person name="Rezende De Castro R."/>
            <person name="Schneider M.P."/>
            <person name="Vasconcelos V."/>
            <person name="Leao P.N."/>
        </authorList>
    </citation>
    <scope>NUCLEOTIDE SEQUENCE</scope>
    <source>
        <strain evidence="2">LEGE 11480</strain>
    </source>
</reference>
<keyword evidence="3" id="KW-1185">Reference proteome</keyword>
<feature type="transmembrane region" description="Helical" evidence="1">
    <location>
        <begin position="111"/>
        <end position="129"/>
    </location>
</feature>
<dbReference type="RefSeq" id="WP_264327570.1">
    <property type="nucleotide sequence ID" value="NZ_JADEXQ010000123.1"/>
</dbReference>